<keyword evidence="4" id="KW-1185">Reference proteome</keyword>
<protein>
    <submittedName>
        <fullName evidence="3">Methylated-DNA--protein-cysteine methyltransferase</fullName>
    </submittedName>
</protein>
<dbReference type="CDD" id="cd06445">
    <property type="entry name" value="ATase"/>
    <property type="match status" value="1"/>
</dbReference>
<sequence>MSELLFIYVRMGIMKLSQQPASSNSAQYCVIAAPFGRLGILTELVEGSLMVSKVDYLSKEAPLSTPKNELAKEVARQCKAYFADPLYQFDLPLKPAGTIHQQKVWKHIQAIPVGKTQTYGELAAKIKSGPRAVGTACGANPYPLISPCHRVVSTQGIGGFMKENAPGLYRQIKLWLLQHEGVL</sequence>
<dbReference type="GO" id="GO:0003908">
    <property type="term" value="F:methylated-DNA-[protein]-cysteine S-methyltransferase activity"/>
    <property type="evidence" value="ECO:0007669"/>
    <property type="project" value="InterPro"/>
</dbReference>
<dbReference type="Proteomes" id="UP000000231">
    <property type="component" value="Chromosome"/>
</dbReference>
<dbReference type="SUPFAM" id="SSF46767">
    <property type="entry name" value="Methylated DNA-protein cysteine methyltransferase, C-terminal domain"/>
    <property type="match status" value="1"/>
</dbReference>
<keyword evidence="1" id="KW-0227">DNA damage</keyword>
<reference evidence="3 4" key="1">
    <citation type="journal article" date="2012" name="Stand. Genomic Sci.">
        <title>Complete genome sequence of Polynucleobacter necessarius subsp. asymbioticus type strain (QLW-P1DMWA-1(T)).</title>
        <authorList>
            <person name="Meincke L."/>
            <person name="Copeland A."/>
            <person name="Lapidus A."/>
            <person name="Lucas S."/>
            <person name="Berry K.W."/>
            <person name="Del Rio T.G."/>
            <person name="Hammon N."/>
            <person name="Dalin E."/>
            <person name="Tice H."/>
            <person name="Pitluck S."/>
            <person name="Richardson P."/>
            <person name="Bruce D."/>
            <person name="Goodwin L."/>
            <person name="Han C."/>
            <person name="Tapia R."/>
            <person name="Detter J.C."/>
            <person name="Schmutz J."/>
            <person name="Brettin T."/>
            <person name="Larimer F."/>
            <person name="Land M."/>
            <person name="Hauser L."/>
            <person name="Kyrpides N.C."/>
            <person name="Ivanova N."/>
            <person name="Goker M."/>
            <person name="Woyke T."/>
            <person name="Wu Q.L."/>
            <person name="Pockl M."/>
            <person name="Hahn M.W."/>
            <person name="Klenk H.P."/>
        </authorList>
    </citation>
    <scope>NUCLEOTIDE SEQUENCE [LARGE SCALE GENOMIC DNA]</scope>
    <source>
        <strain evidence="4">DSM 18221 / CIP 109841 / QLW-P1DMWA-1</strain>
    </source>
</reference>
<dbReference type="SUPFAM" id="SSF53155">
    <property type="entry name" value="Methylated DNA-protein cysteine methyltransferase domain"/>
    <property type="match status" value="1"/>
</dbReference>
<dbReference type="eggNOG" id="COG0350">
    <property type="taxonomic scope" value="Bacteria"/>
</dbReference>
<accession>A4SV95</accession>
<dbReference type="InterPro" id="IPR036388">
    <property type="entry name" value="WH-like_DNA-bd_sf"/>
</dbReference>
<dbReference type="KEGG" id="pnu:Pnuc_0188"/>
<dbReference type="GO" id="GO:0006281">
    <property type="term" value="P:DNA repair"/>
    <property type="evidence" value="ECO:0007669"/>
    <property type="project" value="InterPro"/>
</dbReference>
<dbReference type="NCBIfam" id="TIGR00589">
    <property type="entry name" value="ogt"/>
    <property type="match status" value="1"/>
</dbReference>
<evidence type="ECO:0000259" key="2">
    <source>
        <dbReference type="Pfam" id="PF01035"/>
    </source>
</evidence>
<dbReference type="PANTHER" id="PTHR10815:SF13">
    <property type="entry name" value="METHYLATED-DNA--PROTEIN-CYSTEINE METHYLTRANSFERASE"/>
    <property type="match status" value="1"/>
</dbReference>
<evidence type="ECO:0000256" key="1">
    <source>
        <dbReference type="ARBA" id="ARBA00022763"/>
    </source>
</evidence>
<dbReference type="AlphaFoldDB" id="A4SV95"/>
<evidence type="ECO:0000313" key="3">
    <source>
        <dbReference type="EMBL" id="ABP33409.1"/>
    </source>
</evidence>
<dbReference type="GO" id="GO:0032259">
    <property type="term" value="P:methylation"/>
    <property type="evidence" value="ECO:0007669"/>
    <property type="project" value="UniProtKB-KW"/>
</dbReference>
<keyword evidence="3" id="KW-0489">Methyltransferase</keyword>
<proteinExistence type="predicted"/>
<keyword evidence="3" id="KW-0808">Transferase</keyword>
<dbReference type="PANTHER" id="PTHR10815">
    <property type="entry name" value="METHYLATED-DNA--PROTEIN-CYSTEINE METHYLTRANSFERASE"/>
    <property type="match status" value="1"/>
</dbReference>
<dbReference type="InterPro" id="IPR036217">
    <property type="entry name" value="MethylDNA_cys_MeTrfase_DNAb"/>
</dbReference>
<dbReference type="Pfam" id="PF01035">
    <property type="entry name" value="DNA_binding_1"/>
    <property type="match status" value="1"/>
</dbReference>
<name>A4SV95_POLAQ</name>
<dbReference type="HOGENOM" id="CLU_000445_52_2_4"/>
<dbReference type="EMBL" id="CP000655">
    <property type="protein sequence ID" value="ABP33409.1"/>
    <property type="molecule type" value="Genomic_DNA"/>
</dbReference>
<evidence type="ECO:0000313" key="4">
    <source>
        <dbReference type="Proteomes" id="UP000000231"/>
    </source>
</evidence>
<feature type="domain" description="Methylated-DNA-[protein]-cysteine S-methyltransferase DNA binding" evidence="2">
    <location>
        <begin position="101"/>
        <end position="182"/>
    </location>
</feature>
<gene>
    <name evidence="3" type="ordered locus">Pnuc_0188</name>
</gene>
<dbReference type="InterPro" id="IPR014048">
    <property type="entry name" value="MethylDNA_cys_MeTrfase_DNA-bd"/>
</dbReference>
<dbReference type="Gene3D" id="1.10.10.10">
    <property type="entry name" value="Winged helix-like DNA-binding domain superfamily/Winged helix DNA-binding domain"/>
    <property type="match status" value="1"/>
</dbReference>
<dbReference type="InterPro" id="IPR036631">
    <property type="entry name" value="MGMT_N_sf"/>
</dbReference>
<organism evidence="3 4">
    <name type="scientific">Polynucleobacter asymbioticus (strain DSM 18221 / CIP 109841 / QLW-P1DMWA-1)</name>
    <name type="common">Polynucleobacter necessarius subsp. asymbioticus</name>
    <dbReference type="NCBI Taxonomy" id="312153"/>
    <lineage>
        <taxon>Bacteria</taxon>
        <taxon>Pseudomonadati</taxon>
        <taxon>Pseudomonadota</taxon>
        <taxon>Betaproteobacteria</taxon>
        <taxon>Burkholderiales</taxon>
        <taxon>Burkholderiaceae</taxon>
        <taxon>Polynucleobacter</taxon>
    </lineage>
</organism>